<dbReference type="Gene3D" id="3.90.550.10">
    <property type="entry name" value="Spore Coat Polysaccharide Biosynthesis Protein SpsA, Chain A"/>
    <property type="match status" value="1"/>
</dbReference>
<dbReference type="InterPro" id="IPR005835">
    <property type="entry name" value="NTP_transferase_dom"/>
</dbReference>
<dbReference type="InterPro" id="IPR029044">
    <property type="entry name" value="Nucleotide-diphossugar_trans"/>
</dbReference>
<dbReference type="InterPro" id="IPR013446">
    <property type="entry name" value="G1P_cyt_trans-like"/>
</dbReference>
<reference evidence="2 3" key="1">
    <citation type="submission" date="2017-09" db="EMBL/GenBank/DDBJ databases">
        <title>Depth-based differentiation of microbial function through sediment-hosted aquifers and enrichment of novel symbionts in the deep terrestrial subsurface.</title>
        <authorList>
            <person name="Probst A.J."/>
            <person name="Ladd B."/>
            <person name="Jarett J.K."/>
            <person name="Geller-Mcgrath D.E."/>
            <person name="Sieber C.M."/>
            <person name="Emerson J.B."/>
            <person name="Anantharaman K."/>
            <person name="Thomas B.C."/>
            <person name="Malmstrom R."/>
            <person name="Stieglmeier M."/>
            <person name="Klingl A."/>
            <person name="Woyke T."/>
            <person name="Ryan C.M."/>
            <person name="Banfield J.F."/>
        </authorList>
    </citation>
    <scope>NUCLEOTIDE SEQUENCE [LARGE SCALE GENOMIC DNA]</scope>
    <source>
        <strain evidence="2">CG11_big_fil_rev_8_21_14_0_20_36_8</strain>
    </source>
</reference>
<dbReference type="SUPFAM" id="SSF53448">
    <property type="entry name" value="Nucleotide-diphospho-sugar transferases"/>
    <property type="match status" value="1"/>
</dbReference>
<evidence type="ECO:0000313" key="2">
    <source>
        <dbReference type="EMBL" id="PIQ73510.1"/>
    </source>
</evidence>
<evidence type="ECO:0000313" key="3">
    <source>
        <dbReference type="Proteomes" id="UP000231056"/>
    </source>
</evidence>
<feature type="domain" description="Nucleotidyl transferase" evidence="1">
    <location>
        <begin position="5"/>
        <end position="128"/>
    </location>
</feature>
<dbReference type="Pfam" id="PF00483">
    <property type="entry name" value="NTP_transferase"/>
    <property type="match status" value="1"/>
</dbReference>
<gene>
    <name evidence="2" type="ORF">COV58_02200</name>
</gene>
<dbReference type="AlphaFoldDB" id="A0A2M6IUH3"/>
<dbReference type="PANTHER" id="PTHR47183:SF2">
    <property type="entry name" value="GLUCOSE-1-PHOSPHATE CYTIDYLYLTRANSFERASE-RELATED"/>
    <property type="match status" value="1"/>
</dbReference>
<evidence type="ECO:0000259" key="1">
    <source>
        <dbReference type="Pfam" id="PF00483"/>
    </source>
</evidence>
<dbReference type="Proteomes" id="UP000231056">
    <property type="component" value="Unassembled WGS sequence"/>
</dbReference>
<proteinExistence type="predicted"/>
<dbReference type="GO" id="GO:0047343">
    <property type="term" value="F:glucose-1-phosphate cytidylyltransferase activity"/>
    <property type="evidence" value="ECO:0007669"/>
    <property type="project" value="InterPro"/>
</dbReference>
<name>A0A2M6IUH3_9BACT</name>
<protein>
    <recommendedName>
        <fullName evidence="1">Nucleotidyl transferase domain-containing protein</fullName>
    </recommendedName>
</protein>
<sequence>MSSDIFMLTYGDGVADININNLFNFHKKHGKIATITGVNPPARFGDIIMKNEQVVKFAEKPDSSDSSINGGYFVFDKRVFSYLSADQDCTLERDPLEKLASDQQLMVYQHKGFWRCVDTPRELTQLNESWKNGTSQWKVW</sequence>
<accession>A0A2M6IUH3</accession>
<organism evidence="2 3">
    <name type="scientific">Candidatus Roizmanbacteria bacterium CG11_big_fil_rev_8_21_14_0_20_36_8</name>
    <dbReference type="NCBI Taxonomy" id="1974856"/>
    <lineage>
        <taxon>Bacteria</taxon>
        <taxon>Candidatus Roizmaniibacteriota</taxon>
    </lineage>
</organism>
<dbReference type="EMBL" id="PCVM01000052">
    <property type="protein sequence ID" value="PIQ73510.1"/>
    <property type="molecule type" value="Genomic_DNA"/>
</dbReference>
<comment type="caution">
    <text evidence="2">The sequence shown here is derived from an EMBL/GenBank/DDBJ whole genome shotgun (WGS) entry which is preliminary data.</text>
</comment>
<dbReference type="PANTHER" id="PTHR47183">
    <property type="entry name" value="GLUCOSE-1-PHOSPHATE CYTIDYLYLTRANSFERASE-RELATED"/>
    <property type="match status" value="1"/>
</dbReference>